<gene>
    <name evidence="3" type="ORF">JKP88DRAFT_176136</name>
</gene>
<dbReference type="InterPro" id="IPR007052">
    <property type="entry name" value="CS_dom"/>
</dbReference>
<reference evidence="3" key="1">
    <citation type="submission" date="2021-02" db="EMBL/GenBank/DDBJ databases">
        <title>First Annotated Genome of the Yellow-green Alga Tribonema minus.</title>
        <authorList>
            <person name="Mahan K.M."/>
        </authorList>
    </citation>
    <scope>NUCLEOTIDE SEQUENCE</scope>
    <source>
        <strain evidence="3">UTEX B ZZ1240</strain>
    </source>
</reference>
<dbReference type="CDD" id="cd06465">
    <property type="entry name" value="p23_hB-ind1_like"/>
    <property type="match status" value="1"/>
</dbReference>
<keyword evidence="4" id="KW-1185">Reference proteome</keyword>
<protein>
    <submittedName>
        <fullName evidence="3">HSP20-like chaperone</fullName>
    </submittedName>
</protein>
<evidence type="ECO:0000256" key="1">
    <source>
        <dbReference type="ARBA" id="ARBA00025733"/>
    </source>
</evidence>
<dbReference type="GO" id="GO:0005634">
    <property type="term" value="C:nucleus"/>
    <property type="evidence" value="ECO:0007669"/>
    <property type="project" value="TreeGrafter"/>
</dbReference>
<dbReference type="OrthoDB" id="1564555at2759"/>
<dbReference type="GO" id="GO:0005829">
    <property type="term" value="C:cytosol"/>
    <property type="evidence" value="ECO:0007669"/>
    <property type="project" value="TreeGrafter"/>
</dbReference>
<dbReference type="PANTHER" id="PTHR22932">
    <property type="entry name" value="TELOMERASE-BINDING PROTEIN P23 HSP90 CO-CHAPERONE"/>
    <property type="match status" value="1"/>
</dbReference>
<dbReference type="PANTHER" id="PTHR22932:SF1">
    <property type="entry name" value="CO-CHAPERONE PROTEIN DAF-41"/>
    <property type="match status" value="1"/>
</dbReference>
<sequence length="152" mass="16712">MAAPLLAPIKWAQRKDSLYVTIALPDVKDEKLELTEDKLVFTGTSQGSAYHVDLEFLHPVVPKESTWKVLPASIQMHIIKADKDADFWTRLPKDKALEKNGISIDWNKYVDEDEEDDAGGFDMSALTGGSGFGGYGGPGTYLPTHVSRAETS</sequence>
<dbReference type="GO" id="GO:0051879">
    <property type="term" value="F:Hsp90 protein binding"/>
    <property type="evidence" value="ECO:0007669"/>
    <property type="project" value="InterPro"/>
</dbReference>
<dbReference type="AlphaFoldDB" id="A0A835ZBP3"/>
<dbReference type="SUPFAM" id="SSF49764">
    <property type="entry name" value="HSP20-like chaperones"/>
    <property type="match status" value="1"/>
</dbReference>
<dbReference type="Proteomes" id="UP000664859">
    <property type="component" value="Unassembled WGS sequence"/>
</dbReference>
<feature type="domain" description="CS" evidence="2">
    <location>
        <begin position="4"/>
        <end position="92"/>
    </location>
</feature>
<proteinExistence type="inferred from homology"/>
<dbReference type="EMBL" id="JAFCMP010000039">
    <property type="protein sequence ID" value="KAG5190123.1"/>
    <property type="molecule type" value="Genomic_DNA"/>
</dbReference>
<evidence type="ECO:0000313" key="4">
    <source>
        <dbReference type="Proteomes" id="UP000664859"/>
    </source>
</evidence>
<dbReference type="GO" id="GO:0051131">
    <property type="term" value="P:chaperone-mediated protein complex assembly"/>
    <property type="evidence" value="ECO:0007669"/>
    <property type="project" value="TreeGrafter"/>
</dbReference>
<comment type="similarity">
    <text evidence="1">Belongs to the p23/wos2 family.</text>
</comment>
<dbReference type="InterPro" id="IPR008978">
    <property type="entry name" value="HSP20-like_chaperone"/>
</dbReference>
<name>A0A835ZBP3_9STRA</name>
<dbReference type="InterPro" id="IPR045250">
    <property type="entry name" value="p23-like"/>
</dbReference>
<dbReference type="Gene3D" id="2.60.40.790">
    <property type="match status" value="1"/>
</dbReference>
<dbReference type="PROSITE" id="PS51203">
    <property type="entry name" value="CS"/>
    <property type="match status" value="1"/>
</dbReference>
<evidence type="ECO:0000313" key="3">
    <source>
        <dbReference type="EMBL" id="KAG5190123.1"/>
    </source>
</evidence>
<comment type="caution">
    <text evidence="3">The sequence shown here is derived from an EMBL/GenBank/DDBJ whole genome shotgun (WGS) entry which is preliminary data.</text>
</comment>
<organism evidence="3 4">
    <name type="scientific">Tribonema minus</name>
    <dbReference type="NCBI Taxonomy" id="303371"/>
    <lineage>
        <taxon>Eukaryota</taxon>
        <taxon>Sar</taxon>
        <taxon>Stramenopiles</taxon>
        <taxon>Ochrophyta</taxon>
        <taxon>PX clade</taxon>
        <taxon>Xanthophyceae</taxon>
        <taxon>Tribonematales</taxon>
        <taxon>Tribonemataceae</taxon>
        <taxon>Tribonema</taxon>
    </lineage>
</organism>
<accession>A0A835ZBP3</accession>
<dbReference type="GO" id="GO:0051087">
    <property type="term" value="F:protein-folding chaperone binding"/>
    <property type="evidence" value="ECO:0007669"/>
    <property type="project" value="TreeGrafter"/>
</dbReference>
<dbReference type="FunFam" id="2.60.40.790:FF:000039">
    <property type="entry name" value="CS domain containing protein"/>
    <property type="match status" value="1"/>
</dbReference>
<dbReference type="Pfam" id="PF04969">
    <property type="entry name" value="CS"/>
    <property type="match status" value="1"/>
</dbReference>
<dbReference type="GO" id="GO:0006457">
    <property type="term" value="P:protein folding"/>
    <property type="evidence" value="ECO:0007669"/>
    <property type="project" value="TreeGrafter"/>
</dbReference>
<evidence type="ECO:0000259" key="2">
    <source>
        <dbReference type="PROSITE" id="PS51203"/>
    </source>
</evidence>